<dbReference type="Pfam" id="PF13657">
    <property type="entry name" value="Couple_hipA"/>
    <property type="match status" value="1"/>
</dbReference>
<gene>
    <name evidence="2" type="ORF">RKA07_09875</name>
</gene>
<dbReference type="InterPro" id="IPR017508">
    <property type="entry name" value="HipA_N1"/>
</dbReference>
<protein>
    <submittedName>
        <fullName evidence="2">HipA N-terminal domain-containing protein</fullName>
    </submittedName>
</protein>
<keyword evidence="3" id="KW-1185">Reference proteome</keyword>
<dbReference type="Proteomes" id="UP001267407">
    <property type="component" value="Unassembled WGS sequence"/>
</dbReference>
<dbReference type="NCBIfam" id="TIGR03071">
    <property type="entry name" value="couple_hipA"/>
    <property type="match status" value="1"/>
</dbReference>
<comment type="caution">
    <text evidence="2">The sequence shown here is derived from an EMBL/GenBank/DDBJ whole genome shotgun (WGS) entry which is preliminary data.</text>
</comment>
<accession>A0ABU2HJ92</accession>
<dbReference type="RefSeq" id="WP_310966229.1">
    <property type="nucleotide sequence ID" value="NZ_JAVMBO010000013.1"/>
</dbReference>
<name>A0ABU2HJ92_9GAMM</name>
<feature type="domain" description="HipA N-terminal subdomain 1" evidence="1">
    <location>
        <begin position="1"/>
        <end position="93"/>
    </location>
</feature>
<sequence length="99" mass="11172">MNGRLAGVLERTGTTVTFHYDAAYLQMRLPPLSLSLPLRLEPYEYEGLPPYFSGLVSEGWLKRIQAKEQRIDPNDEFSLLVHNGKDLPGAVTLELLDMP</sequence>
<evidence type="ECO:0000313" key="2">
    <source>
        <dbReference type="EMBL" id="MDS1310395.1"/>
    </source>
</evidence>
<evidence type="ECO:0000259" key="1">
    <source>
        <dbReference type="Pfam" id="PF13657"/>
    </source>
</evidence>
<dbReference type="EMBL" id="JAVMBO010000013">
    <property type="protein sequence ID" value="MDS1310395.1"/>
    <property type="molecule type" value="Genomic_DNA"/>
</dbReference>
<reference evidence="2" key="1">
    <citation type="submission" date="2023-09" db="EMBL/GenBank/DDBJ databases">
        <title>Marinobacter sediminicola sp. nov. and Marinobacter maritimum sp. nov., isolated from marine sediment.</title>
        <authorList>
            <person name="An J."/>
        </authorList>
    </citation>
    <scope>NUCLEOTIDE SEQUENCE</scope>
    <source>
        <strain evidence="2">F60267</strain>
    </source>
</reference>
<evidence type="ECO:0000313" key="3">
    <source>
        <dbReference type="Proteomes" id="UP001267407"/>
    </source>
</evidence>
<proteinExistence type="predicted"/>
<organism evidence="2 3">
    <name type="scientific">Marinobacter xiaoshiensis</name>
    <dbReference type="NCBI Taxonomy" id="3073652"/>
    <lineage>
        <taxon>Bacteria</taxon>
        <taxon>Pseudomonadati</taxon>
        <taxon>Pseudomonadota</taxon>
        <taxon>Gammaproteobacteria</taxon>
        <taxon>Pseudomonadales</taxon>
        <taxon>Marinobacteraceae</taxon>
        <taxon>Marinobacter</taxon>
    </lineage>
</organism>